<dbReference type="Proteomes" id="UP000183894">
    <property type="component" value="Unassembled WGS sequence"/>
</dbReference>
<dbReference type="PANTHER" id="PTHR32089">
    <property type="entry name" value="METHYL-ACCEPTING CHEMOTAXIS PROTEIN MCPB"/>
    <property type="match status" value="1"/>
</dbReference>
<dbReference type="PRINTS" id="PR00260">
    <property type="entry name" value="CHEMTRNSDUCR"/>
</dbReference>
<dbReference type="GO" id="GO:0016020">
    <property type="term" value="C:membrane"/>
    <property type="evidence" value="ECO:0007669"/>
    <property type="project" value="InterPro"/>
</dbReference>
<dbReference type="GO" id="GO:0007165">
    <property type="term" value="P:signal transduction"/>
    <property type="evidence" value="ECO:0007669"/>
    <property type="project" value="UniProtKB-KW"/>
</dbReference>
<dbReference type="PROSITE" id="PS50112">
    <property type="entry name" value="PAS"/>
    <property type="match status" value="1"/>
</dbReference>
<dbReference type="SMART" id="SM00091">
    <property type="entry name" value="PAS"/>
    <property type="match status" value="1"/>
</dbReference>
<evidence type="ECO:0000256" key="1">
    <source>
        <dbReference type="ARBA" id="ARBA00023224"/>
    </source>
</evidence>
<evidence type="ECO:0000313" key="9">
    <source>
        <dbReference type="Proteomes" id="UP000183894"/>
    </source>
</evidence>
<dbReference type="PANTHER" id="PTHR32089:SF112">
    <property type="entry name" value="LYSOZYME-LIKE PROTEIN-RELATED"/>
    <property type="match status" value="1"/>
</dbReference>
<feature type="domain" description="HAMP" evidence="7">
    <location>
        <begin position="179"/>
        <end position="230"/>
    </location>
</feature>
<dbReference type="SUPFAM" id="SSF58104">
    <property type="entry name" value="Methyl-accepting chemotaxis protein (MCP) signaling domain"/>
    <property type="match status" value="1"/>
</dbReference>
<evidence type="ECO:0000256" key="2">
    <source>
        <dbReference type="ARBA" id="ARBA00029447"/>
    </source>
</evidence>
<dbReference type="GO" id="GO:0004888">
    <property type="term" value="F:transmembrane signaling receptor activity"/>
    <property type="evidence" value="ECO:0007669"/>
    <property type="project" value="InterPro"/>
</dbReference>
<dbReference type="SUPFAM" id="SSF55785">
    <property type="entry name" value="PYP-like sensor domain (PAS domain)"/>
    <property type="match status" value="1"/>
</dbReference>
<dbReference type="EMBL" id="FOAD01000001">
    <property type="protein sequence ID" value="SEK31620.1"/>
    <property type="molecule type" value="Genomic_DNA"/>
</dbReference>
<dbReference type="OrthoDB" id="116658at2157"/>
<reference evidence="8 9" key="1">
    <citation type="submission" date="2016-10" db="EMBL/GenBank/DDBJ databases">
        <authorList>
            <person name="de Groot N.N."/>
        </authorList>
    </citation>
    <scope>NUCLEOTIDE SEQUENCE [LARGE SCALE GENOMIC DNA]</scope>
    <source>
        <strain evidence="8 9">CDM_5</strain>
    </source>
</reference>
<dbReference type="AlphaFoldDB" id="A0A1H7G580"/>
<dbReference type="InterPro" id="IPR003660">
    <property type="entry name" value="HAMP_dom"/>
</dbReference>
<organism evidence="8 9">
    <name type="scientific">Haloferax larsenii</name>
    <dbReference type="NCBI Taxonomy" id="302484"/>
    <lineage>
        <taxon>Archaea</taxon>
        <taxon>Methanobacteriati</taxon>
        <taxon>Methanobacteriota</taxon>
        <taxon>Stenosarchaea group</taxon>
        <taxon>Halobacteria</taxon>
        <taxon>Halobacteriales</taxon>
        <taxon>Haloferacaceae</taxon>
        <taxon>Haloferax</taxon>
    </lineage>
</organism>
<evidence type="ECO:0000256" key="3">
    <source>
        <dbReference type="PROSITE-ProRule" id="PRU00284"/>
    </source>
</evidence>
<dbReference type="Pfam" id="PF00015">
    <property type="entry name" value="MCPsignal"/>
    <property type="match status" value="1"/>
</dbReference>
<dbReference type="PROSITE" id="PS50111">
    <property type="entry name" value="CHEMOTAXIS_TRANSDUC_2"/>
    <property type="match status" value="1"/>
</dbReference>
<evidence type="ECO:0000256" key="4">
    <source>
        <dbReference type="SAM" id="MobiDB-lite"/>
    </source>
</evidence>
<dbReference type="RefSeq" id="WP_074791261.1">
    <property type="nucleotide sequence ID" value="NZ_FOAD01000001.1"/>
</dbReference>
<dbReference type="InterPro" id="IPR013656">
    <property type="entry name" value="PAS_4"/>
</dbReference>
<proteinExistence type="inferred from homology"/>
<evidence type="ECO:0000259" key="7">
    <source>
        <dbReference type="PROSITE" id="PS50885"/>
    </source>
</evidence>
<feature type="region of interest" description="Disordered" evidence="4">
    <location>
        <begin position="518"/>
        <end position="564"/>
    </location>
</feature>
<accession>A0A1H7G580</accession>
<dbReference type="GO" id="GO:0006935">
    <property type="term" value="P:chemotaxis"/>
    <property type="evidence" value="ECO:0007669"/>
    <property type="project" value="InterPro"/>
</dbReference>
<dbReference type="InterPro" id="IPR035965">
    <property type="entry name" value="PAS-like_dom_sf"/>
</dbReference>
<dbReference type="CDD" id="cd00130">
    <property type="entry name" value="PAS"/>
    <property type="match status" value="1"/>
</dbReference>
<gene>
    <name evidence="8" type="ORF">SAMN04488691_101175</name>
</gene>
<protein>
    <submittedName>
        <fullName evidence="8">Methyl-accepting chemotaxis sensory transducer with Pas/Pac sensor</fullName>
    </submittedName>
</protein>
<dbReference type="PROSITE" id="PS50885">
    <property type="entry name" value="HAMP"/>
    <property type="match status" value="1"/>
</dbReference>
<dbReference type="InterPro" id="IPR000014">
    <property type="entry name" value="PAS"/>
</dbReference>
<comment type="similarity">
    <text evidence="2">Belongs to the methyl-accepting chemotaxis (MCP) protein family.</text>
</comment>
<name>A0A1H7G580_HALLR</name>
<evidence type="ECO:0000259" key="6">
    <source>
        <dbReference type="PROSITE" id="PS50112"/>
    </source>
</evidence>
<dbReference type="InterPro" id="IPR004090">
    <property type="entry name" value="Chemotax_Me-accpt_rcpt"/>
</dbReference>
<feature type="domain" description="PAS" evidence="6">
    <location>
        <begin position="37"/>
        <end position="92"/>
    </location>
</feature>
<feature type="domain" description="Methyl-accepting transducer" evidence="5">
    <location>
        <begin position="235"/>
        <end position="471"/>
    </location>
</feature>
<feature type="compositionally biased region" description="Polar residues" evidence="4">
    <location>
        <begin position="545"/>
        <end position="564"/>
    </location>
</feature>
<dbReference type="InterPro" id="IPR004089">
    <property type="entry name" value="MCPsignal_dom"/>
</dbReference>
<sequence length="564" mass="59679">MGLLSRIAALVPRVGTQTRADGGAQIAVGDTVTPAAEQMQLGGLLNGIGAPVFMLDADNRVIAWNKPISELTGVSADEALGSEHVSELFYPDGRRAKTLADKIIDAPRNADEAYGLTFADKSQYLYRDSSTMVDRNGDERHISFSARPLFEGDELVGVIETIHDRTEEVIKGQASLALVDEVSTTMQRITEGDLSARAEFTDEHDVLDDEVVLVLDHLNEMAARFERLASDVDDTTADLGTAIQRAATAATDIESQVTEQTKLLSKGAEEMQDLSASMEEIAATSDEVASAANQAQAAAENGREAGQSIRTATDQVIDISDELLDSVMELQERMGAIEEVVEVIAEVADRTNLLALNANIEAARAGEAGEGFSVVANEVKQLANQTHEHTEEIATSIEEIQEQADETVMASEQSHEQIQIASGEIGDVLESLDEIANAADTAANGISEVARATDSQATNIEEVTTTIQQAQEHARAAEDATSNITDATTDQTMALDVLAERVDELVGGDADAVDEVETLESEVSDLSSAGTDGGATGSSSDGSVANGQNGSGEASSDSTFNFDR</sequence>
<keyword evidence="1 3" id="KW-0807">Transducer</keyword>
<evidence type="ECO:0000259" key="5">
    <source>
        <dbReference type="PROSITE" id="PS50111"/>
    </source>
</evidence>
<dbReference type="Gene3D" id="3.30.450.20">
    <property type="entry name" value="PAS domain"/>
    <property type="match status" value="1"/>
</dbReference>
<dbReference type="Pfam" id="PF08448">
    <property type="entry name" value="PAS_4"/>
    <property type="match status" value="1"/>
</dbReference>
<dbReference type="SMART" id="SM00283">
    <property type="entry name" value="MA"/>
    <property type="match status" value="1"/>
</dbReference>
<evidence type="ECO:0000313" key="8">
    <source>
        <dbReference type="EMBL" id="SEK31620.1"/>
    </source>
</evidence>
<dbReference type="Gene3D" id="1.10.287.950">
    <property type="entry name" value="Methyl-accepting chemotaxis protein"/>
    <property type="match status" value="1"/>
</dbReference>